<dbReference type="Gene3D" id="3.40.50.720">
    <property type="entry name" value="NAD(P)-binding Rossmann-like Domain"/>
    <property type="match status" value="2"/>
</dbReference>
<feature type="domain" description="Alanine dehydrogenase/pyridine nucleotide transhydrogenase N-terminal" evidence="10">
    <location>
        <begin position="4"/>
        <end position="145"/>
    </location>
</feature>
<feature type="domain" description="Alanine dehydrogenase/pyridine nucleotide transhydrogenase NAD(H)-binding" evidence="9">
    <location>
        <begin position="154"/>
        <end position="319"/>
    </location>
</feature>
<proteinExistence type="inferred from homology"/>
<dbReference type="InterPro" id="IPR036291">
    <property type="entry name" value="NAD(P)-bd_dom_sf"/>
</dbReference>
<accession>A0ABY5TMY5</accession>
<name>A0ABY5TMY5_9GAMM</name>
<evidence type="ECO:0000256" key="3">
    <source>
        <dbReference type="ARBA" id="ARBA00012943"/>
    </source>
</evidence>
<dbReference type="InterPro" id="IPR007698">
    <property type="entry name" value="AlaDH/PNT_NAD(H)-bd"/>
</dbReference>
<keyword evidence="12" id="KW-1185">Reference proteome</keyword>
<comment type="function">
    <text evidence="1">The transhydrogenation between NADH and NADP is coupled to respiration and ATP hydrolysis and functions as a proton pump across the membrane.</text>
</comment>
<sequence>MIIGIPAEIKTAEKRVAMSPANVQSLTDKGVKVLFQTNAGDAAGYPDGLYTEAGATLSSDRAEIFAQADIILQVQSFGSNNENSEADLASLRSGQMVIGMMDPLASPQAAQAVADKGATAIALELVPRISRAQSMDVLSSMATLAGYKAVLMGASAAPRIFPMLMTAAGTLQPARVLIMGVGVAGLQACATAKRLGAVVEAYDVRPAAREQIISVGAKPVELDLDTGESEGAGGYAKAQGEDFLKRQRELMTAVVAEQDIIITTAAIPGAKSPILVTEDMVKAMKPGSVIVDLAAERGGNCDLTEQGKTVVVHGVTILGPENVPSELAYHASQMYGKNMQTLLELILDEEGNLNLDFNDEIVAGTVVAHKGEIPHPYMRKLLGLPEIEAPESEPETEAQGE</sequence>
<dbReference type="GO" id="GO:0016491">
    <property type="term" value="F:oxidoreductase activity"/>
    <property type="evidence" value="ECO:0007669"/>
    <property type="project" value="UniProtKB-KW"/>
</dbReference>
<evidence type="ECO:0000256" key="7">
    <source>
        <dbReference type="ARBA" id="ARBA00023027"/>
    </source>
</evidence>
<evidence type="ECO:0000256" key="4">
    <source>
        <dbReference type="ARBA" id="ARBA00022741"/>
    </source>
</evidence>
<comment type="catalytic activity">
    <reaction evidence="8">
        <text>NAD(+) + NADPH + H(+)(in) = NADH + NADP(+) + H(+)(out)</text>
        <dbReference type="Rhea" id="RHEA:47992"/>
        <dbReference type="ChEBI" id="CHEBI:15378"/>
        <dbReference type="ChEBI" id="CHEBI:57540"/>
        <dbReference type="ChEBI" id="CHEBI:57783"/>
        <dbReference type="ChEBI" id="CHEBI:57945"/>
        <dbReference type="ChEBI" id="CHEBI:58349"/>
        <dbReference type="EC" id="7.1.1.1"/>
    </reaction>
</comment>
<organism evidence="11 12">
    <name type="scientific">SAR92 clade bacterium H455</name>
    <dbReference type="NCBI Taxonomy" id="2974818"/>
    <lineage>
        <taxon>Bacteria</taxon>
        <taxon>Pseudomonadati</taxon>
        <taxon>Pseudomonadota</taxon>
        <taxon>Gammaproteobacteria</taxon>
        <taxon>Cellvibrionales</taxon>
        <taxon>Porticoccaceae</taxon>
        <taxon>SAR92 clade</taxon>
    </lineage>
</organism>
<dbReference type="SMART" id="SM01002">
    <property type="entry name" value="AlaDh_PNT_C"/>
    <property type="match status" value="1"/>
</dbReference>
<keyword evidence="4" id="KW-0547">Nucleotide-binding</keyword>
<evidence type="ECO:0000256" key="1">
    <source>
        <dbReference type="ARBA" id="ARBA00003943"/>
    </source>
</evidence>
<dbReference type="EMBL" id="CP103416">
    <property type="protein sequence ID" value="UVW34446.1"/>
    <property type="molecule type" value="Genomic_DNA"/>
</dbReference>
<keyword evidence="5" id="KW-0521">NADP</keyword>
<evidence type="ECO:0000313" key="12">
    <source>
        <dbReference type="Proteomes" id="UP001059934"/>
    </source>
</evidence>
<evidence type="ECO:0000313" key="11">
    <source>
        <dbReference type="EMBL" id="UVW34446.1"/>
    </source>
</evidence>
<evidence type="ECO:0000256" key="6">
    <source>
        <dbReference type="ARBA" id="ARBA00022967"/>
    </source>
</evidence>
<dbReference type="SMART" id="SM01003">
    <property type="entry name" value="AlaDh_PNT_N"/>
    <property type="match status" value="1"/>
</dbReference>
<evidence type="ECO:0000256" key="8">
    <source>
        <dbReference type="ARBA" id="ARBA00048202"/>
    </source>
</evidence>
<dbReference type="NCBIfam" id="NF006942">
    <property type="entry name" value="PRK09424.1"/>
    <property type="match status" value="1"/>
</dbReference>
<evidence type="ECO:0000256" key="5">
    <source>
        <dbReference type="ARBA" id="ARBA00022857"/>
    </source>
</evidence>
<evidence type="ECO:0000259" key="10">
    <source>
        <dbReference type="SMART" id="SM01003"/>
    </source>
</evidence>
<comment type="similarity">
    <text evidence="2">Belongs to the AlaDH/PNT family.</text>
</comment>
<dbReference type="SUPFAM" id="SSF51735">
    <property type="entry name" value="NAD(P)-binding Rossmann-fold domains"/>
    <property type="match status" value="1"/>
</dbReference>
<keyword evidence="6" id="KW-1278">Translocase</keyword>
<dbReference type="PANTHER" id="PTHR10160">
    <property type="entry name" value="NAD(P) TRANSHYDROGENASE"/>
    <property type="match status" value="1"/>
</dbReference>
<dbReference type="Pfam" id="PF01262">
    <property type="entry name" value="AlaDh_PNT_C"/>
    <property type="match status" value="1"/>
</dbReference>
<dbReference type="PANTHER" id="PTHR10160:SF19">
    <property type="entry name" value="PROTON-TRANSLOCATING NAD(P)(+) TRANSHYDROGENASE"/>
    <property type="match status" value="1"/>
</dbReference>
<reference evidence="11" key="1">
    <citation type="submission" date="2022-08" db="EMBL/GenBank/DDBJ databases">
        <title>Catabolic pathway analysis in culturable SAR92 clade bacteria reveals their overlooked roles in DMSP degradation in coastal seas.</title>
        <authorList>
            <person name="He X."/>
            <person name="Zhang X."/>
            <person name="Zhang Y."/>
        </authorList>
    </citation>
    <scope>NUCLEOTIDE SEQUENCE</scope>
    <source>
        <strain evidence="11">H455</strain>
    </source>
</reference>
<dbReference type="CDD" id="cd05304">
    <property type="entry name" value="Rubrum_tdh"/>
    <property type="match status" value="1"/>
</dbReference>
<dbReference type="InterPro" id="IPR007886">
    <property type="entry name" value="AlaDH/PNT_N"/>
</dbReference>
<dbReference type="InterPro" id="IPR008143">
    <property type="entry name" value="Ala_DH/PNT_CS2"/>
</dbReference>
<evidence type="ECO:0000256" key="2">
    <source>
        <dbReference type="ARBA" id="ARBA00005689"/>
    </source>
</evidence>
<dbReference type="SUPFAM" id="SSF52283">
    <property type="entry name" value="Formate/glycerate dehydrogenase catalytic domain-like"/>
    <property type="match status" value="1"/>
</dbReference>
<dbReference type="PROSITE" id="PS00837">
    <property type="entry name" value="ALADH_PNT_2"/>
    <property type="match status" value="1"/>
</dbReference>
<dbReference type="EC" id="7.1.1.1" evidence="3"/>
<gene>
    <name evidence="11" type="ORF">NYF23_10545</name>
</gene>
<dbReference type="Proteomes" id="UP001059934">
    <property type="component" value="Chromosome"/>
</dbReference>
<evidence type="ECO:0000259" key="9">
    <source>
        <dbReference type="SMART" id="SM01002"/>
    </source>
</evidence>
<keyword evidence="7" id="KW-0520">NAD</keyword>
<keyword evidence="11" id="KW-0560">Oxidoreductase</keyword>
<dbReference type="Pfam" id="PF05222">
    <property type="entry name" value="AlaDh_PNT_N"/>
    <property type="match status" value="1"/>
</dbReference>
<protein>
    <recommendedName>
        <fullName evidence="3">proton-translocating NAD(P)(+) transhydrogenase</fullName>
        <ecNumber evidence="3">7.1.1.1</ecNumber>
    </recommendedName>
</protein>